<reference evidence="9 10" key="1">
    <citation type="submission" date="2021-04" db="EMBL/GenBank/DDBJ databases">
        <authorList>
            <person name="De Guttry C."/>
            <person name="Zahm M."/>
            <person name="Klopp C."/>
            <person name="Cabau C."/>
            <person name="Louis A."/>
            <person name="Berthelot C."/>
            <person name="Parey E."/>
            <person name="Roest Crollius H."/>
            <person name="Montfort J."/>
            <person name="Robinson-Rechavi M."/>
            <person name="Bucao C."/>
            <person name="Bouchez O."/>
            <person name="Gislard M."/>
            <person name="Lluch J."/>
            <person name="Milhes M."/>
            <person name="Lampietro C."/>
            <person name="Lopez Roques C."/>
            <person name="Donnadieu C."/>
            <person name="Braasch I."/>
            <person name="Desvignes T."/>
            <person name="Postlethwait J."/>
            <person name="Bobe J."/>
            <person name="Wedekind C."/>
            <person name="Guiguen Y."/>
        </authorList>
    </citation>
    <scope>NUCLEOTIDE SEQUENCE [LARGE SCALE GENOMIC DNA]</scope>
    <source>
        <strain evidence="9">Cs_M1</strain>
        <tissue evidence="9">Blood</tissue>
    </source>
</reference>
<keyword evidence="2" id="KW-0963">Cytoplasm</keyword>
<evidence type="ECO:0000256" key="4">
    <source>
        <dbReference type="ARBA" id="ARBA00022803"/>
    </source>
</evidence>
<dbReference type="AlphaFoldDB" id="A0AAN8QPR9"/>
<evidence type="ECO:0000256" key="7">
    <source>
        <dbReference type="ARBA" id="ARBA00034139"/>
    </source>
</evidence>
<dbReference type="Proteomes" id="UP001356427">
    <property type="component" value="Unassembled WGS sequence"/>
</dbReference>
<protein>
    <recommendedName>
        <fullName evidence="7">Outer dynein arm-docking complex subunit 4</fullName>
    </recommendedName>
    <alternativeName>
        <fullName evidence="8">Tetratricopeptide repeat protein 25</fullName>
    </alternativeName>
</protein>
<proteinExistence type="predicted"/>
<evidence type="ECO:0000256" key="2">
    <source>
        <dbReference type="ARBA" id="ARBA00022490"/>
    </source>
</evidence>
<keyword evidence="4" id="KW-0802">TPR repeat</keyword>
<evidence type="ECO:0000256" key="5">
    <source>
        <dbReference type="ARBA" id="ARBA00023212"/>
    </source>
</evidence>
<accession>A0AAN8QPR9</accession>
<dbReference type="SUPFAM" id="SSF48452">
    <property type="entry name" value="TPR-like"/>
    <property type="match status" value="1"/>
</dbReference>
<feature type="non-terminal residue" evidence="9">
    <location>
        <position position="188"/>
    </location>
</feature>
<gene>
    <name evidence="9" type="ORF">J4Q44_G00172490</name>
</gene>
<sequence>MKALILQPDDKNCLVARSKCYVKMGDSDNALRDAEASLKEDKEFFKGLYQKAEALYTMGDFEFALVFYHRGHKLRPELQEFRLGIQKAQEAIDNSVGSPSSVKLENKGDLSFFHKADEVKKGWPKGLIHPLRREMRQQNKKTPKSEKTAKQLLGELYSDKEYLEKLLKDEDLVKGKMRAGERLQNLIL</sequence>
<dbReference type="InterPro" id="IPR019734">
    <property type="entry name" value="TPR_rpt"/>
</dbReference>
<evidence type="ECO:0000256" key="1">
    <source>
        <dbReference type="ARBA" id="ARBA00004430"/>
    </source>
</evidence>
<dbReference type="FunFam" id="1.25.40.10:FF:000189">
    <property type="entry name" value="Tetratricopeptide repeat domain 25"/>
    <property type="match status" value="1"/>
</dbReference>
<comment type="subcellular location">
    <subcellularLocation>
        <location evidence="1">Cytoplasm</location>
        <location evidence="1">Cytoskeleton</location>
        <location evidence="1">Cilium axoneme</location>
    </subcellularLocation>
</comment>
<dbReference type="SMART" id="SM00028">
    <property type="entry name" value="TPR"/>
    <property type="match status" value="2"/>
</dbReference>
<evidence type="ECO:0000313" key="9">
    <source>
        <dbReference type="EMBL" id="KAK6311585.1"/>
    </source>
</evidence>
<keyword evidence="6" id="KW-0966">Cell projection</keyword>
<dbReference type="EMBL" id="JAGTTL010000015">
    <property type="protein sequence ID" value="KAK6311585.1"/>
    <property type="molecule type" value="Genomic_DNA"/>
</dbReference>
<evidence type="ECO:0000256" key="8">
    <source>
        <dbReference type="ARBA" id="ARBA00034143"/>
    </source>
</evidence>
<comment type="caution">
    <text evidence="9">The sequence shown here is derived from an EMBL/GenBank/DDBJ whole genome shotgun (WGS) entry which is preliminary data.</text>
</comment>
<name>A0AAN8QPR9_9TELE</name>
<dbReference type="PANTHER" id="PTHR23040:SF1">
    <property type="entry name" value="OUTER DYNEIN ARM-DOCKING COMPLEX SUBUNIT 4"/>
    <property type="match status" value="1"/>
</dbReference>
<evidence type="ECO:0000313" key="10">
    <source>
        <dbReference type="Proteomes" id="UP001356427"/>
    </source>
</evidence>
<keyword evidence="5" id="KW-0206">Cytoskeleton</keyword>
<dbReference type="InterPro" id="IPR011990">
    <property type="entry name" value="TPR-like_helical_dom_sf"/>
</dbReference>
<keyword evidence="3" id="KW-0677">Repeat</keyword>
<dbReference type="Gene3D" id="1.25.40.10">
    <property type="entry name" value="Tetratricopeptide repeat domain"/>
    <property type="match status" value="1"/>
</dbReference>
<dbReference type="PANTHER" id="PTHR23040">
    <property type="match status" value="1"/>
</dbReference>
<organism evidence="9 10">
    <name type="scientific">Coregonus suidteri</name>
    <dbReference type="NCBI Taxonomy" id="861788"/>
    <lineage>
        <taxon>Eukaryota</taxon>
        <taxon>Metazoa</taxon>
        <taxon>Chordata</taxon>
        <taxon>Craniata</taxon>
        <taxon>Vertebrata</taxon>
        <taxon>Euteleostomi</taxon>
        <taxon>Actinopterygii</taxon>
        <taxon>Neopterygii</taxon>
        <taxon>Teleostei</taxon>
        <taxon>Protacanthopterygii</taxon>
        <taxon>Salmoniformes</taxon>
        <taxon>Salmonidae</taxon>
        <taxon>Coregoninae</taxon>
        <taxon>Coregonus</taxon>
    </lineage>
</organism>
<evidence type="ECO:0000256" key="3">
    <source>
        <dbReference type="ARBA" id="ARBA00022737"/>
    </source>
</evidence>
<dbReference type="InterPro" id="IPR040111">
    <property type="entry name" value="ODAD4"/>
</dbReference>
<dbReference type="GO" id="GO:0005930">
    <property type="term" value="C:axoneme"/>
    <property type="evidence" value="ECO:0007669"/>
    <property type="project" value="UniProtKB-SubCell"/>
</dbReference>
<keyword evidence="10" id="KW-1185">Reference proteome</keyword>
<evidence type="ECO:0000256" key="6">
    <source>
        <dbReference type="ARBA" id="ARBA00023273"/>
    </source>
</evidence>